<dbReference type="GO" id="GO:0030214">
    <property type="term" value="P:hyaluronan catabolic process"/>
    <property type="evidence" value="ECO:0007669"/>
    <property type="project" value="TreeGrafter"/>
</dbReference>
<name>A0A8R1U063_ONCVO</name>
<dbReference type="Pfam" id="PF01630">
    <property type="entry name" value="Glyco_hydro_56"/>
    <property type="match status" value="1"/>
</dbReference>
<comment type="catalytic activity">
    <reaction evidence="6">
        <text>Random hydrolysis of (1-&gt;4)-linkages between N-acetyl-beta-D-glucosamine and D-glucuronate residues in hyaluronate.</text>
        <dbReference type="EC" id="3.2.1.35"/>
    </reaction>
</comment>
<protein>
    <recommendedName>
        <fullName evidence="6">Hyaluronidase</fullName>
        <ecNumber evidence="6">3.2.1.35</ecNumber>
    </recommendedName>
</protein>
<dbReference type="OMA" id="FPSIYMD"/>
<feature type="disulfide bond" evidence="5">
    <location>
        <begin position="31"/>
        <end position="321"/>
    </location>
</feature>
<evidence type="ECO:0000256" key="2">
    <source>
        <dbReference type="ARBA" id="ARBA00023157"/>
    </source>
</evidence>
<proteinExistence type="inferred from homology"/>
<keyword evidence="8" id="KW-1185">Reference proteome</keyword>
<evidence type="ECO:0000313" key="7">
    <source>
        <dbReference type="EnsemblMetazoa" id="OVOC9173.1"/>
    </source>
</evidence>
<reference evidence="8" key="1">
    <citation type="submission" date="2013-10" db="EMBL/GenBank/DDBJ databases">
        <title>Genome sequencing of Onchocerca volvulus.</title>
        <authorList>
            <person name="Cotton J."/>
            <person name="Tsai J."/>
            <person name="Stanley E."/>
            <person name="Tracey A."/>
            <person name="Holroyd N."/>
            <person name="Lustigman S."/>
            <person name="Berriman M."/>
        </authorList>
    </citation>
    <scope>NUCLEOTIDE SEQUENCE</scope>
</reference>
<feature type="active site" description="Proton donor" evidence="4">
    <location>
        <position position="121"/>
    </location>
</feature>
<sequence>MNFGVSRADGAITFSTFDDYLIIWNVPSEKCAALSKTNLLKRYGILVNSGHKFLGEVIVVFYEEKFGLLPYYHNYSDPKSAVNGGIPQRANISAHLSVVRNNISKQIPDANFSGLAVIDYEKWRPLWDLHNYYKLKIYQNESIAHVKTRNNGISESNAKKIAMDEFNNASVNFLLETIREAKKLRPNATWGFYGMPFCNYSAGKSGYAGCGTVYEKFNDRLEHLYKEVDALFPSIYIPHRGSNVTSCLYVGSVLTEAGRCAKKVKPEIPTYPYVGFEYFPINLTNPFYTRRDLRNSLGQAFYVGAKGSIIWSTSKNMTERCISIAQYVEDSLGPEIANLPNLTSAKTAKPL</sequence>
<dbReference type="PRINTS" id="PR00846">
    <property type="entry name" value="GLHYDRLASE56"/>
</dbReference>
<evidence type="ECO:0000313" key="8">
    <source>
        <dbReference type="Proteomes" id="UP000024404"/>
    </source>
</evidence>
<evidence type="ECO:0000256" key="1">
    <source>
        <dbReference type="ARBA" id="ARBA00008871"/>
    </source>
</evidence>
<dbReference type="PANTHER" id="PTHR11769">
    <property type="entry name" value="HYALURONIDASE"/>
    <property type="match status" value="1"/>
</dbReference>
<keyword evidence="6" id="KW-0378">Hydrolase</keyword>
<dbReference type="SUPFAM" id="SSF51445">
    <property type="entry name" value="(Trans)glycosidases"/>
    <property type="match status" value="1"/>
</dbReference>
<dbReference type="GO" id="GO:0005975">
    <property type="term" value="P:carbohydrate metabolic process"/>
    <property type="evidence" value="ECO:0007669"/>
    <property type="project" value="UniProtKB-UniRule"/>
</dbReference>
<accession>A0A8R1U063</accession>
<keyword evidence="2 5" id="KW-1015">Disulfide bond</keyword>
<dbReference type="Gene3D" id="3.20.20.70">
    <property type="entry name" value="Aldolase class I"/>
    <property type="match status" value="1"/>
</dbReference>
<dbReference type="Proteomes" id="UP000024404">
    <property type="component" value="Unassembled WGS sequence"/>
</dbReference>
<evidence type="ECO:0000256" key="6">
    <source>
        <dbReference type="RuleBase" id="RU610713"/>
    </source>
</evidence>
<dbReference type="InterPro" id="IPR017853">
    <property type="entry name" value="GH"/>
</dbReference>
<dbReference type="AlphaFoldDB" id="A0A8R1U063"/>
<keyword evidence="6" id="KW-0326">Glycosidase</keyword>
<comment type="similarity">
    <text evidence="1 3 6">Belongs to the glycosyl hydrolase 56 family.</text>
</comment>
<evidence type="ECO:0000256" key="4">
    <source>
        <dbReference type="PIRSR" id="PIRSR038193-1"/>
    </source>
</evidence>
<dbReference type="InterPro" id="IPR013785">
    <property type="entry name" value="Aldolase_TIM"/>
</dbReference>
<feature type="disulfide bond" evidence="5">
    <location>
        <begin position="198"/>
        <end position="210"/>
    </location>
</feature>
<dbReference type="InterPro" id="IPR018155">
    <property type="entry name" value="Hyaluronidase"/>
</dbReference>
<reference evidence="7" key="2">
    <citation type="submission" date="2022-06" db="UniProtKB">
        <authorList>
            <consortium name="EnsemblMetazoa"/>
        </authorList>
    </citation>
    <scope>IDENTIFICATION</scope>
</reference>
<dbReference type="EC" id="3.2.1.35" evidence="6"/>
<evidence type="ECO:0000256" key="5">
    <source>
        <dbReference type="PIRSR" id="PIRSR038193-3"/>
    </source>
</evidence>
<evidence type="ECO:0000256" key="3">
    <source>
        <dbReference type="PIRNR" id="PIRNR038193"/>
    </source>
</evidence>
<organism evidence="7 8">
    <name type="scientific">Onchocerca volvulus</name>
    <dbReference type="NCBI Taxonomy" id="6282"/>
    <lineage>
        <taxon>Eukaryota</taxon>
        <taxon>Metazoa</taxon>
        <taxon>Ecdysozoa</taxon>
        <taxon>Nematoda</taxon>
        <taxon>Chromadorea</taxon>
        <taxon>Rhabditida</taxon>
        <taxon>Spirurina</taxon>
        <taxon>Spiruromorpha</taxon>
        <taxon>Filarioidea</taxon>
        <taxon>Onchocercidae</taxon>
        <taxon>Onchocerca</taxon>
    </lineage>
</organism>
<dbReference type="PIRSF" id="PIRSF038193">
    <property type="entry name" value="Hyaluronidase"/>
    <property type="match status" value="1"/>
</dbReference>
<dbReference type="PANTHER" id="PTHR11769:SF35">
    <property type="entry name" value="HYALURONIDASE"/>
    <property type="match status" value="1"/>
</dbReference>
<dbReference type="GO" id="GO:0004415">
    <property type="term" value="F:hyalurononglucosaminidase activity"/>
    <property type="evidence" value="ECO:0007669"/>
    <property type="project" value="UniProtKB-UniRule"/>
</dbReference>
<dbReference type="EMBL" id="CMVM020000256">
    <property type="status" value="NOT_ANNOTATED_CDS"/>
    <property type="molecule type" value="Genomic_DNA"/>
</dbReference>
<dbReference type="EnsemblMetazoa" id="OVOC9173.1">
    <property type="protein sequence ID" value="OVOC9173.1"/>
    <property type="gene ID" value="WBGene00245982"/>
</dbReference>